<accession>A0ABQ7JAS9</accession>
<dbReference type="PROSITE" id="PS00636">
    <property type="entry name" value="DNAJ_1"/>
    <property type="match status" value="1"/>
</dbReference>
<proteinExistence type="predicted"/>
<dbReference type="InterPro" id="IPR001623">
    <property type="entry name" value="DnaJ_domain"/>
</dbReference>
<evidence type="ECO:0000256" key="1">
    <source>
        <dbReference type="SAM" id="Phobius"/>
    </source>
</evidence>
<dbReference type="PRINTS" id="PR00625">
    <property type="entry name" value="JDOMAIN"/>
</dbReference>
<comment type="caution">
    <text evidence="3">The sequence shown here is derived from an EMBL/GenBank/DDBJ whole genome shotgun (WGS) entry which is preliminary data.</text>
</comment>
<dbReference type="InterPro" id="IPR036869">
    <property type="entry name" value="J_dom_sf"/>
</dbReference>
<dbReference type="Gene3D" id="1.10.287.110">
    <property type="entry name" value="DnaJ domain"/>
    <property type="match status" value="1"/>
</dbReference>
<dbReference type="PROSITE" id="PS50076">
    <property type="entry name" value="DNAJ_2"/>
    <property type="match status" value="1"/>
</dbReference>
<dbReference type="EMBL" id="JADAQX010000241">
    <property type="protein sequence ID" value="KAF8821074.1"/>
    <property type="molecule type" value="Genomic_DNA"/>
</dbReference>
<evidence type="ECO:0000313" key="4">
    <source>
        <dbReference type="Proteomes" id="UP000823046"/>
    </source>
</evidence>
<dbReference type="SUPFAM" id="SSF46565">
    <property type="entry name" value="Chaperone J-domain"/>
    <property type="match status" value="1"/>
</dbReference>
<gene>
    <name evidence="3" type="ORF">IE077_002490</name>
</gene>
<keyword evidence="1" id="KW-1133">Transmembrane helix</keyword>
<dbReference type="PANTHER" id="PTHR24074">
    <property type="entry name" value="CO-CHAPERONE PROTEIN DJLA"/>
    <property type="match status" value="1"/>
</dbReference>
<dbReference type="Proteomes" id="UP000823046">
    <property type="component" value="Unassembled WGS sequence"/>
</dbReference>
<evidence type="ECO:0000259" key="2">
    <source>
        <dbReference type="PROSITE" id="PS50076"/>
    </source>
</evidence>
<dbReference type="Pfam" id="PF00226">
    <property type="entry name" value="DnaJ"/>
    <property type="match status" value="1"/>
</dbReference>
<evidence type="ECO:0000313" key="3">
    <source>
        <dbReference type="EMBL" id="KAF8821074.1"/>
    </source>
</evidence>
<keyword evidence="1" id="KW-0472">Membrane</keyword>
<organism evidence="3 4">
    <name type="scientific">Cardiosporidium cionae</name>
    <dbReference type="NCBI Taxonomy" id="476202"/>
    <lineage>
        <taxon>Eukaryota</taxon>
        <taxon>Sar</taxon>
        <taxon>Alveolata</taxon>
        <taxon>Apicomplexa</taxon>
        <taxon>Aconoidasida</taxon>
        <taxon>Nephromycida</taxon>
        <taxon>Cardiosporidium</taxon>
    </lineage>
</organism>
<sequence>GAISAYLVLGVAKDASKVTIRSAYLKKVKLYHPDVNNTRSSAAIFRQVQEAYSVLSNEGKRREYDLKLGFGKTNYDHHPMGMRDTSSSLHDQFNSLRQEREAMEKEFWSQRFGKGNRRGSAKARNADPVGDFSPFDRFRYVNSPIFSFYYTFLRVLPLLIFPSFIFFLVYRQLRIARDIQRHRPTIYYDSFGRAYVVDAYGRKRRMFEYDRINAGDW</sequence>
<feature type="transmembrane region" description="Helical" evidence="1">
    <location>
        <begin position="148"/>
        <end position="170"/>
    </location>
</feature>
<feature type="domain" description="J" evidence="2">
    <location>
        <begin position="4"/>
        <end position="68"/>
    </location>
</feature>
<keyword evidence="1" id="KW-0812">Transmembrane</keyword>
<protein>
    <submittedName>
        <fullName evidence="3">DnaJ domain-containing protein</fullName>
    </submittedName>
</protein>
<dbReference type="SMART" id="SM00271">
    <property type="entry name" value="DnaJ"/>
    <property type="match status" value="1"/>
</dbReference>
<name>A0ABQ7JAS9_9APIC</name>
<reference evidence="3 4" key="1">
    <citation type="journal article" date="2020" name="bioRxiv">
        <title>Metabolic contributions of an alphaproteobacterial endosymbiont in the apicomplexan Cardiosporidium cionae.</title>
        <authorList>
            <person name="Hunter E.S."/>
            <person name="Paight C.J."/>
            <person name="Lane C.E."/>
        </authorList>
    </citation>
    <scope>NUCLEOTIDE SEQUENCE [LARGE SCALE GENOMIC DNA]</scope>
    <source>
        <strain evidence="3">ESH_2018</strain>
    </source>
</reference>
<dbReference type="InterPro" id="IPR018253">
    <property type="entry name" value="DnaJ_domain_CS"/>
</dbReference>
<feature type="non-terminal residue" evidence="3">
    <location>
        <position position="1"/>
    </location>
</feature>
<dbReference type="CDD" id="cd06257">
    <property type="entry name" value="DnaJ"/>
    <property type="match status" value="1"/>
</dbReference>
<dbReference type="InterPro" id="IPR050817">
    <property type="entry name" value="DjlA_DnaK_co-chaperone"/>
</dbReference>
<keyword evidence="4" id="KW-1185">Reference proteome</keyword>